<feature type="compositionally biased region" description="Pro residues" evidence="6">
    <location>
        <begin position="239"/>
        <end position="255"/>
    </location>
</feature>
<dbReference type="PROSITE" id="PS50002">
    <property type="entry name" value="SH3"/>
    <property type="match status" value="2"/>
</dbReference>
<dbReference type="OrthoDB" id="5596345at2759"/>
<dbReference type="CDD" id="cd00174">
    <property type="entry name" value="SH3"/>
    <property type="match status" value="1"/>
</dbReference>
<feature type="compositionally biased region" description="Polar residues" evidence="6">
    <location>
        <begin position="877"/>
        <end position="927"/>
    </location>
</feature>
<evidence type="ECO:0000259" key="7">
    <source>
        <dbReference type="PROSITE" id="PS50002"/>
    </source>
</evidence>
<feature type="compositionally biased region" description="Low complexity" evidence="6">
    <location>
        <begin position="490"/>
        <end position="507"/>
    </location>
</feature>
<dbReference type="Gene3D" id="2.30.30.40">
    <property type="entry name" value="SH3 Domains"/>
    <property type="match status" value="2"/>
</dbReference>
<feature type="compositionally biased region" description="Pro residues" evidence="6">
    <location>
        <begin position="215"/>
        <end position="231"/>
    </location>
</feature>
<dbReference type="PANTHER" id="PTHR14167">
    <property type="entry name" value="SH3 DOMAIN-CONTAINING"/>
    <property type="match status" value="1"/>
</dbReference>
<feature type="compositionally biased region" description="Polar residues" evidence="6">
    <location>
        <begin position="527"/>
        <end position="557"/>
    </location>
</feature>
<organism evidence="8 9">
    <name type="scientific">Smittium mucronatum</name>
    <dbReference type="NCBI Taxonomy" id="133383"/>
    <lineage>
        <taxon>Eukaryota</taxon>
        <taxon>Fungi</taxon>
        <taxon>Fungi incertae sedis</taxon>
        <taxon>Zoopagomycota</taxon>
        <taxon>Kickxellomycotina</taxon>
        <taxon>Harpellomycetes</taxon>
        <taxon>Harpellales</taxon>
        <taxon>Legeriomycetaceae</taxon>
        <taxon>Smittium</taxon>
    </lineage>
</organism>
<keyword evidence="9" id="KW-1185">Reference proteome</keyword>
<sequence length="1174" mass="127958">MSASSKTLFHVKAKGDFSPTKDDEIELKVGDIIEVKETEFDTWWVGLNLSSKKIGWFPSNYVQLNSTPSKLERSGTGNLLLGDSLPESSEDLGRGSIDIRGSLDVSRNNSLNRSSVDSKYIPVPSETASSDSKSSKGNRLSRLFTYKKDKSSSDSKKGSTNISKDQVGLSAASAIEAQERSSLASLPPPPAPQLPAPTSSDIPLTQLPHLTSSPLPQPSVPTPPAITPTQPPHLTSSPLPLPPLPTRNRPLPTPAIPDLKTTSRSEDLQSNDISYVPDSNLPRIPQKELPQSVQIDKDIPIEDDTMNRSLPPAPQKSENEKLNDIDDAASIEIEQPAETEKIKVEKPKEILRGPPKTATILKDYESDLPEELYLSSGDIVDIIHQGTKNDPRWKGNYHGRIGYFPGDVVEPNLESGDILPNQESAVVDSNEKVAPSVVEVENSKSNVPNDEEPLVKDVEIDDAKDAPLDVIHDEPRISSDKDDSRSIENSEVQSSPVVPPQISSRRSGIGGLQLDKNVLSELRKTQRSVPKPQTNLDSPNLPKSDSVPSSGQKSLKNISRGSRFESPSSSSNVTDELAAKLARRFNASKGPTSPVLESTPETKSVTINTEFESSPKNFSNRLNSNPLGSNSLTGSIDNIPSINESKELLKKGSPIVSRSNSAVIENKKPEQIDNSTPIPSNQNQSSGLGKDVEGAQDNHLEDTESADLSIKLDQPINNPVSGPETTSPNKNLDNSISSKNPEVGPDNEDSILEFDEINPDEEASDISFNSKSIDNLTVESLTSSLDFNPKKAPGLNNPKKLLKRINRKKPTAEIMAKNADDSQTKILEESLQNSTESTSAIDNSVQDGNSAIGEKSVKKSPFPPPPLPGKPKGLTGTRPSPFSDSSFGTSINQRSPRSGNYASSKIAQLQQKLNSGLNDPVNQGANKSNEDFDSHMSLDDVTEGSLDNKSLPPQSIQSHVNEIHKFVNLKIGSLEKKIESLSIKVGNSSLEGSDVNLNPGSGFVKSKTLKENFTGNELDNQSSKEEIEKLNKTYLSLNEEFSSKFEMLSISGKSTESEIRKLRDVIDTTTTDVSDIATNLEEQNGLAIKNQTEISKAFTSLEKLYSKINVVENRLNEISRSQEKNNLEELISKKIADLDKKYTDRISKLEMENVNLAKKIVEMKNYIDELIVEE</sequence>
<evidence type="ECO:0000256" key="5">
    <source>
        <dbReference type="PROSITE-ProRule" id="PRU00192"/>
    </source>
</evidence>
<name>A0A1R0H1P4_9FUNG</name>
<feature type="compositionally biased region" description="Pro residues" evidence="6">
    <location>
        <begin position="186"/>
        <end position="195"/>
    </location>
</feature>
<comment type="subcellular location">
    <subcellularLocation>
        <location evidence="1">Membrane</location>
        <topology evidence="1">Peripheral membrane protein</topology>
    </subcellularLocation>
</comment>
<feature type="compositionally biased region" description="Polar residues" evidence="6">
    <location>
        <begin position="830"/>
        <end position="849"/>
    </location>
</feature>
<feature type="compositionally biased region" description="Basic and acidic residues" evidence="6">
    <location>
        <begin position="690"/>
        <end position="702"/>
    </location>
</feature>
<feature type="compositionally biased region" description="Low complexity" evidence="6">
    <location>
        <begin position="125"/>
        <end position="141"/>
    </location>
</feature>
<feature type="compositionally biased region" description="Low complexity" evidence="6">
    <location>
        <begin position="102"/>
        <end position="118"/>
    </location>
</feature>
<gene>
    <name evidence="8" type="ORF">AYI68_g2816</name>
</gene>
<evidence type="ECO:0000256" key="4">
    <source>
        <dbReference type="ARBA" id="ARBA00023136"/>
    </source>
</evidence>
<feature type="compositionally biased region" description="Basic and acidic residues" evidence="6">
    <location>
        <begin position="146"/>
        <end position="157"/>
    </location>
</feature>
<dbReference type="SUPFAM" id="SSF50044">
    <property type="entry name" value="SH3-domain"/>
    <property type="match status" value="2"/>
</dbReference>
<feature type="compositionally biased region" description="Polar residues" evidence="6">
    <location>
        <begin position="715"/>
        <end position="740"/>
    </location>
</feature>
<keyword evidence="4" id="KW-0472">Membrane</keyword>
<comment type="caution">
    <text evidence="8">The sequence shown here is derived from an EMBL/GenBank/DDBJ whole genome shotgun (WGS) entry which is preliminary data.</text>
</comment>
<dbReference type="EMBL" id="LSSL01001094">
    <property type="protein sequence ID" value="OLY83056.1"/>
    <property type="molecule type" value="Genomic_DNA"/>
</dbReference>
<dbReference type="PANTHER" id="PTHR14167:SF81">
    <property type="entry name" value="ENDOPHILIN-A"/>
    <property type="match status" value="1"/>
</dbReference>
<feature type="compositionally biased region" description="Low complexity" evidence="6">
    <location>
        <begin position="438"/>
        <end position="448"/>
    </location>
</feature>
<dbReference type="SMART" id="SM00326">
    <property type="entry name" value="SH3"/>
    <property type="match status" value="2"/>
</dbReference>
<dbReference type="InterPro" id="IPR036028">
    <property type="entry name" value="SH3-like_dom_sf"/>
</dbReference>
<dbReference type="Pfam" id="PF00018">
    <property type="entry name" value="SH3_1"/>
    <property type="match status" value="1"/>
</dbReference>
<evidence type="ECO:0000256" key="6">
    <source>
        <dbReference type="SAM" id="MobiDB-lite"/>
    </source>
</evidence>
<accession>A0A1R0H1P4</accession>
<feature type="compositionally biased region" description="Basic and acidic residues" evidence="6">
    <location>
        <begin position="928"/>
        <end position="938"/>
    </location>
</feature>
<dbReference type="Proteomes" id="UP000187455">
    <property type="component" value="Unassembled WGS sequence"/>
</dbReference>
<dbReference type="InterPro" id="IPR001452">
    <property type="entry name" value="SH3_domain"/>
</dbReference>
<evidence type="ECO:0000256" key="3">
    <source>
        <dbReference type="ARBA" id="ARBA00023054"/>
    </source>
</evidence>
<feature type="compositionally biased region" description="Polar residues" evidence="6">
    <location>
        <begin position="945"/>
        <end position="956"/>
    </location>
</feature>
<feature type="domain" description="SH3" evidence="7">
    <location>
        <begin position="353"/>
        <end position="414"/>
    </location>
</feature>
<dbReference type="STRING" id="133383.A0A1R0H1P4"/>
<proteinExistence type="predicted"/>
<feature type="domain" description="SH3" evidence="7">
    <location>
        <begin position="6"/>
        <end position="67"/>
    </location>
</feature>
<keyword evidence="2 5" id="KW-0728">SH3 domain</keyword>
<dbReference type="InterPro" id="IPR050384">
    <property type="entry name" value="Endophilin_SH3RF"/>
</dbReference>
<feature type="region of interest" description="Disordered" evidence="6">
    <location>
        <begin position="438"/>
        <end position="750"/>
    </location>
</feature>
<feature type="compositionally biased region" description="Polar residues" evidence="6">
    <location>
        <begin position="589"/>
        <end position="643"/>
    </location>
</feature>
<feature type="compositionally biased region" description="Polar residues" evidence="6">
    <location>
        <begin position="672"/>
        <end position="687"/>
    </location>
</feature>
<feature type="compositionally biased region" description="Basic residues" evidence="6">
    <location>
        <begin position="800"/>
        <end position="809"/>
    </location>
</feature>
<evidence type="ECO:0000256" key="2">
    <source>
        <dbReference type="ARBA" id="ARBA00022443"/>
    </source>
</evidence>
<reference evidence="8 9" key="1">
    <citation type="journal article" date="2016" name="Mol. Biol. Evol.">
        <title>Genome-Wide Survey of Gut Fungi (Harpellales) Reveals the First Horizontally Transferred Ubiquitin Gene from a Mosquito Host.</title>
        <authorList>
            <person name="Wang Y."/>
            <person name="White M.M."/>
            <person name="Kvist S."/>
            <person name="Moncalvo J.M."/>
        </authorList>
    </citation>
    <scope>NUCLEOTIDE SEQUENCE [LARGE SCALE GENOMIC DNA]</scope>
    <source>
        <strain evidence="8 9">ALG-7-W6</strain>
    </source>
</reference>
<protein>
    <submittedName>
        <fullName evidence="8">Sorbin and SH3 domain-containing protein 1</fullName>
    </submittedName>
</protein>
<feature type="compositionally biased region" description="Low complexity" evidence="6">
    <location>
        <begin position="559"/>
        <end position="571"/>
    </location>
</feature>
<evidence type="ECO:0000256" key="1">
    <source>
        <dbReference type="ARBA" id="ARBA00004170"/>
    </source>
</evidence>
<feature type="compositionally biased region" description="Basic and acidic residues" evidence="6">
    <location>
        <begin position="453"/>
        <end position="488"/>
    </location>
</feature>
<keyword evidence="3" id="KW-0175">Coiled coil</keyword>
<feature type="region of interest" description="Disordered" evidence="6">
    <location>
        <begin position="784"/>
        <end position="956"/>
    </location>
</feature>
<evidence type="ECO:0000313" key="9">
    <source>
        <dbReference type="Proteomes" id="UP000187455"/>
    </source>
</evidence>
<feature type="region of interest" description="Disordered" evidence="6">
    <location>
        <begin position="72"/>
        <end position="323"/>
    </location>
</feature>
<dbReference type="AlphaFoldDB" id="A0A1R0H1P4"/>
<evidence type="ECO:0000313" key="8">
    <source>
        <dbReference type="EMBL" id="OLY83056.1"/>
    </source>
</evidence>
<feature type="compositionally biased region" description="Basic and acidic residues" evidence="6">
    <location>
        <begin position="818"/>
        <end position="828"/>
    </location>
</feature>